<dbReference type="Gene3D" id="1.10.760.10">
    <property type="entry name" value="Cytochrome c-like domain"/>
    <property type="match status" value="1"/>
</dbReference>
<reference evidence="9 10" key="1">
    <citation type="submission" date="2016-11" db="EMBL/GenBank/DDBJ databases">
        <title>Trade-off between light-utilization and light-protection in marine flavobacteria.</title>
        <authorList>
            <person name="Kumagai Y."/>
        </authorList>
    </citation>
    <scope>NUCLEOTIDE SEQUENCE [LARGE SCALE GENOMIC DNA]</scope>
    <source>
        <strain evidence="9 10">NBRC 107125</strain>
    </source>
</reference>
<dbReference type="PRINTS" id="PR00607">
    <property type="entry name" value="CYTCHROMECIE"/>
</dbReference>
<dbReference type="OrthoDB" id="9814708at2"/>
<evidence type="ECO:0000256" key="1">
    <source>
        <dbReference type="ARBA" id="ARBA00022448"/>
    </source>
</evidence>
<evidence type="ECO:0000256" key="7">
    <source>
        <dbReference type="SAM" id="SignalP"/>
    </source>
</evidence>
<dbReference type="InterPro" id="IPR036909">
    <property type="entry name" value="Cyt_c-like_dom_sf"/>
</dbReference>
<keyword evidence="4" id="KW-0249">Electron transport</keyword>
<dbReference type="GO" id="GO:0005506">
    <property type="term" value="F:iron ion binding"/>
    <property type="evidence" value="ECO:0007669"/>
    <property type="project" value="InterPro"/>
</dbReference>
<dbReference type="AlphaFoldDB" id="A0A1X9NAJ1"/>
<dbReference type="GO" id="GO:0020037">
    <property type="term" value="F:heme binding"/>
    <property type="evidence" value="ECO:0007669"/>
    <property type="project" value="InterPro"/>
</dbReference>
<dbReference type="InterPro" id="IPR002323">
    <property type="entry name" value="Cyt_CIE"/>
</dbReference>
<dbReference type="PROSITE" id="PS51007">
    <property type="entry name" value="CYTC"/>
    <property type="match status" value="1"/>
</dbReference>
<keyword evidence="7" id="KW-0732">Signal</keyword>
<dbReference type="Proteomes" id="UP000193450">
    <property type="component" value="Chromosome"/>
</dbReference>
<dbReference type="PANTHER" id="PTHR40942:SF2">
    <property type="entry name" value="CYTOCHROME-RELATED"/>
    <property type="match status" value="1"/>
</dbReference>
<keyword evidence="10" id="KW-1185">Reference proteome</keyword>
<evidence type="ECO:0000313" key="9">
    <source>
        <dbReference type="EMBL" id="ARN74074.1"/>
    </source>
</evidence>
<dbReference type="KEGG" id="osg:BST96_08040"/>
<evidence type="ECO:0000256" key="6">
    <source>
        <dbReference type="PROSITE-ProRule" id="PRU00433"/>
    </source>
</evidence>
<dbReference type="RefSeq" id="WP_085758205.1">
    <property type="nucleotide sequence ID" value="NZ_CP019343.1"/>
</dbReference>
<organism evidence="9 10">
    <name type="scientific">Oceanicoccus sagamiensis</name>
    <dbReference type="NCBI Taxonomy" id="716816"/>
    <lineage>
        <taxon>Bacteria</taxon>
        <taxon>Pseudomonadati</taxon>
        <taxon>Pseudomonadota</taxon>
        <taxon>Gammaproteobacteria</taxon>
        <taxon>Cellvibrionales</taxon>
        <taxon>Spongiibacteraceae</taxon>
        <taxon>Oceanicoccus</taxon>
    </lineage>
</organism>
<accession>A0A1X9NAJ1</accession>
<evidence type="ECO:0000313" key="10">
    <source>
        <dbReference type="Proteomes" id="UP000193450"/>
    </source>
</evidence>
<feature type="signal peptide" evidence="7">
    <location>
        <begin position="1"/>
        <end position="22"/>
    </location>
</feature>
<evidence type="ECO:0000256" key="3">
    <source>
        <dbReference type="ARBA" id="ARBA00022723"/>
    </source>
</evidence>
<keyword evidence="1" id="KW-0813">Transport</keyword>
<gene>
    <name evidence="9" type="ORF">BST96_08040</name>
</gene>
<dbReference type="GO" id="GO:0009055">
    <property type="term" value="F:electron transfer activity"/>
    <property type="evidence" value="ECO:0007669"/>
    <property type="project" value="InterPro"/>
</dbReference>
<feature type="domain" description="Cytochrome c" evidence="8">
    <location>
        <begin position="19"/>
        <end position="102"/>
    </location>
</feature>
<evidence type="ECO:0000256" key="4">
    <source>
        <dbReference type="ARBA" id="ARBA00022982"/>
    </source>
</evidence>
<keyword evidence="2 6" id="KW-0349">Heme</keyword>
<dbReference type="STRING" id="716816.BST96_08040"/>
<evidence type="ECO:0000256" key="2">
    <source>
        <dbReference type="ARBA" id="ARBA00022617"/>
    </source>
</evidence>
<evidence type="ECO:0000259" key="8">
    <source>
        <dbReference type="PROSITE" id="PS51007"/>
    </source>
</evidence>
<dbReference type="PANTHER" id="PTHR40942">
    <property type="match status" value="1"/>
</dbReference>
<evidence type="ECO:0000256" key="5">
    <source>
        <dbReference type="ARBA" id="ARBA00023004"/>
    </source>
</evidence>
<name>A0A1X9NAJ1_9GAMM</name>
<keyword evidence="5 6" id="KW-0408">Iron</keyword>
<protein>
    <submittedName>
        <fullName evidence="9">Cytochrome c5 family protein</fullName>
    </submittedName>
</protein>
<sequence>MKKLFIASSVAYLAMTGLLAQAADQAVIDRYSKTCAVCHAAGAAGAPRTGDAAQWAPRMEKGMDTLVTSVDKGMNAMPPKGMCFDCSPEEFKALIEYMVEAK</sequence>
<proteinExistence type="predicted"/>
<feature type="chain" id="PRO_5012665752" evidence="7">
    <location>
        <begin position="23"/>
        <end position="102"/>
    </location>
</feature>
<keyword evidence="3 6" id="KW-0479">Metal-binding</keyword>
<dbReference type="Pfam" id="PF13442">
    <property type="entry name" value="Cytochrome_CBB3"/>
    <property type="match status" value="1"/>
</dbReference>
<dbReference type="EMBL" id="CP019343">
    <property type="protein sequence ID" value="ARN74074.1"/>
    <property type="molecule type" value="Genomic_DNA"/>
</dbReference>
<dbReference type="InterPro" id="IPR009056">
    <property type="entry name" value="Cyt_c-like_dom"/>
</dbReference>
<dbReference type="SUPFAM" id="SSF46626">
    <property type="entry name" value="Cytochrome c"/>
    <property type="match status" value="1"/>
</dbReference>